<feature type="domain" description="PDZ" evidence="9">
    <location>
        <begin position="1377"/>
        <end position="1454"/>
    </location>
</feature>
<dbReference type="Proteomes" id="UP001530400">
    <property type="component" value="Unassembled WGS sequence"/>
</dbReference>
<comment type="caution">
    <text evidence="10">The sequence shown here is derived from an EMBL/GenBank/DDBJ whole genome shotgun (WGS) entry which is preliminary data.</text>
</comment>
<keyword evidence="4" id="KW-0677">Repeat</keyword>
<evidence type="ECO:0000256" key="2">
    <source>
        <dbReference type="ARBA" id="ARBA00022614"/>
    </source>
</evidence>
<dbReference type="FunFam" id="3.80.10.10:FF:001678">
    <property type="entry name" value="Calmodulin-binding receptor kinase CaMRLK"/>
    <property type="match status" value="1"/>
</dbReference>
<dbReference type="CDD" id="cd00136">
    <property type="entry name" value="PDZ_canonical"/>
    <property type="match status" value="1"/>
</dbReference>
<keyword evidence="8" id="KW-1133">Transmembrane helix</keyword>
<feature type="transmembrane region" description="Helical" evidence="8">
    <location>
        <begin position="1214"/>
        <end position="1234"/>
    </location>
</feature>
<dbReference type="Gene3D" id="3.80.10.10">
    <property type="entry name" value="Ribonuclease Inhibitor"/>
    <property type="match status" value="4"/>
</dbReference>
<evidence type="ECO:0000259" key="9">
    <source>
        <dbReference type="PROSITE" id="PS50106"/>
    </source>
</evidence>
<gene>
    <name evidence="10" type="ORF">ACHAWO_007050</name>
</gene>
<evidence type="ECO:0000313" key="10">
    <source>
        <dbReference type="EMBL" id="KAL3799711.1"/>
    </source>
</evidence>
<keyword evidence="3" id="KW-0732">Signal</keyword>
<dbReference type="SMART" id="SM00369">
    <property type="entry name" value="LRR_TYP"/>
    <property type="match status" value="4"/>
</dbReference>
<dbReference type="InterPro" id="IPR001611">
    <property type="entry name" value="Leu-rich_rpt"/>
</dbReference>
<keyword evidence="2" id="KW-0433">Leucine-rich repeat</keyword>
<dbReference type="InterPro" id="IPR032675">
    <property type="entry name" value="LRR_dom_sf"/>
</dbReference>
<evidence type="ECO:0000256" key="4">
    <source>
        <dbReference type="ARBA" id="ARBA00022737"/>
    </source>
</evidence>
<feature type="compositionally biased region" description="Basic and acidic residues" evidence="7">
    <location>
        <begin position="1509"/>
        <end position="1518"/>
    </location>
</feature>
<dbReference type="InterPro" id="IPR036034">
    <property type="entry name" value="PDZ_sf"/>
</dbReference>
<dbReference type="GO" id="GO:0016020">
    <property type="term" value="C:membrane"/>
    <property type="evidence" value="ECO:0007669"/>
    <property type="project" value="UniProtKB-SubCell"/>
</dbReference>
<dbReference type="PANTHER" id="PTHR45974">
    <property type="entry name" value="RECEPTOR-LIKE PROTEIN 55"/>
    <property type="match status" value="1"/>
</dbReference>
<dbReference type="SUPFAM" id="SSF50156">
    <property type="entry name" value="PDZ domain-like"/>
    <property type="match status" value="1"/>
</dbReference>
<dbReference type="Gene3D" id="2.30.42.10">
    <property type="match status" value="1"/>
</dbReference>
<feature type="transmembrane region" description="Helical" evidence="8">
    <location>
        <begin position="1096"/>
        <end position="1118"/>
    </location>
</feature>
<dbReference type="InterPro" id="IPR001478">
    <property type="entry name" value="PDZ"/>
</dbReference>
<reference evidence="10 11" key="1">
    <citation type="submission" date="2024-10" db="EMBL/GenBank/DDBJ databases">
        <title>Updated reference genomes for cyclostephanoid diatoms.</title>
        <authorList>
            <person name="Roberts W.R."/>
            <person name="Alverson A.J."/>
        </authorList>
    </citation>
    <scope>NUCLEOTIDE SEQUENCE [LARGE SCALE GENOMIC DNA]</scope>
    <source>
        <strain evidence="10 11">AJA010-31</strain>
    </source>
</reference>
<feature type="region of interest" description="Disordered" evidence="7">
    <location>
        <begin position="1509"/>
        <end position="1542"/>
    </location>
</feature>
<dbReference type="EMBL" id="JALLPJ020000176">
    <property type="protein sequence ID" value="KAL3799711.1"/>
    <property type="molecule type" value="Genomic_DNA"/>
</dbReference>
<dbReference type="Pfam" id="PF00560">
    <property type="entry name" value="LRR_1"/>
    <property type="match status" value="3"/>
</dbReference>
<sequence length="1542" mass="170837">MVDRTEEMCDGTSTPLPIKFGIDLAAVSDEKGSKYVPTTVCVDIDPSSAKDHEVKGNDSCFEKEKSERELVDLGWEVGGVHITEQGLPVRRPGFLEYLPVRIIFRMVSLLTIIRQGSAETTEAAAPNRYLQDSAGLFSGEDCVNLTLAFLPSFIEEEAPIEWSLMSSNITVMDKNYSDPALFNTVISDDEICLVPGTYSLNISTTGLATAHYIVYSEGQVIECGGVHQDSHELSIALPFDPTISNSTCSLSLDCNDVNQVFNATTESDCFAQAFTTLQCYNIGIEVDVTAAAQNSNGDRNSWFGVSCARALSDMCASRESLGFGLGNESPELQSQNAVDEFCNYFDCGSTSFESFLEGGALHEFYGCECRYTEWTCALTGAKCDMNECCVENGVTRTSICDCRIEPDCENGNTAMCSVAFDYCCSSKSEAGREDCEKRYSQYMCLTSVKNGDKEEDEDYQYCHKNAELFCQDEVDPAGCQCQYWIDLCEQNSHEVVCEGAIEYCCPGDTRYMSYCYCDFYNWADTIGYTSDKKDGWCSTSLSFLSALNTPENDAYGLRELYQNLGGQSWLNNDGWMSQASHCDWYGVQCSEGRVTQLDLSSNNLTGDLNSFGKGQNFGNDTGALFELEELDFSNNNLKGVVSSEAFYRHRKLSKIDLSRNKFNGFADVLIAPAITYVNYSHNEFTSLGHILKSRQAYNKIEAIDLGQNLIYSQARDFFTGLPPGLKKLNIRDNELIGSLPTKFTSPQLAEFDASNNLLTGVLPDLSESITKIEVLKLSRQKISGSIPPSMSSLLHLVELDLSSNGLTASIPPTFGNIPLLKLLNLSNNELTGSIDGQVGKLSAISEVFDVSNNRLEGRIPETMKDFVKGQILLGGNDMLETPAPLGLCYDSTGSDLKDDLKFCPLERNALKEFFDTTKGREWTTSELWGDQFVSICEWYGVTCNKSEKPIRLDLSNNALSGKLSEGFGRLVSFEEIDLSDNDIKGSIPSSIGQMESLRAIRLLRLSYNQFTSTIPDQLMQLQNLELAHFQSNRLTGVISLRSELLVDDSSFISDCGVPTQFEDPLTCENCTMCCNVEGGCHTTEEPLKYGLTYMDLSYIIIAIVSAVLTLFALIKYLVYNPIRYKGEDVDSKDKTLVETPSIDEAFEDSVYYFFMTPNWVGWIISISVLFFQFHVFGFFIKAAQKDFADDKSDFTYSYRCPRNSLECSLLADQTLGGCAVFWVLMLSHLGVDFVKGWKLIHFSTQPMHTRFRRARFFVSGTFTFLLTTTACYASFVYNVAVARSNAELVANAVIVLFLCDLDEQIFGFMEVACPDLLDSIMGRSDDEAPDDADKDGSKLKYLCARVGAASWYRDEYADDNQHELIKSSHKPFGKSARVEVDAPAGQLGITLRGAEGPTSISAVQSDSVLAGKVGVGDVIVSIDGVDVSNMNSTQFKQILTTKNESQRLIVIEPAKQQSGGVDFAEPVQRKTEVQVKFRDEEIMDDNSICTLRKAIWELRAQISALEKKTEELENRSCSDKSGNTESAWSFNGDSNDAQLDEG</sequence>
<evidence type="ECO:0000256" key="1">
    <source>
        <dbReference type="ARBA" id="ARBA00004370"/>
    </source>
</evidence>
<dbReference type="PROSITE" id="PS50106">
    <property type="entry name" value="PDZ"/>
    <property type="match status" value="1"/>
</dbReference>
<evidence type="ECO:0000256" key="8">
    <source>
        <dbReference type="SAM" id="Phobius"/>
    </source>
</evidence>
<keyword evidence="6" id="KW-0325">Glycoprotein</keyword>
<feature type="compositionally biased region" description="Polar residues" evidence="7">
    <location>
        <begin position="1519"/>
        <end position="1542"/>
    </location>
</feature>
<proteinExistence type="predicted"/>
<accession>A0ABD3QIL7</accession>
<evidence type="ECO:0000256" key="3">
    <source>
        <dbReference type="ARBA" id="ARBA00022729"/>
    </source>
</evidence>
<keyword evidence="5 8" id="KW-0472">Membrane</keyword>
<dbReference type="SUPFAM" id="SSF52047">
    <property type="entry name" value="RNI-like"/>
    <property type="match status" value="1"/>
</dbReference>
<evidence type="ECO:0000313" key="11">
    <source>
        <dbReference type="Proteomes" id="UP001530400"/>
    </source>
</evidence>
<evidence type="ECO:0000256" key="7">
    <source>
        <dbReference type="SAM" id="MobiDB-lite"/>
    </source>
</evidence>
<dbReference type="InterPro" id="IPR003591">
    <property type="entry name" value="Leu-rich_rpt_typical-subtyp"/>
</dbReference>
<dbReference type="PANTHER" id="PTHR45974:SF266">
    <property type="entry name" value="LEUCINE-RICH REPEAT RECEPTOR PROTEIN KINASE HPCA1"/>
    <property type="match status" value="1"/>
</dbReference>
<protein>
    <recommendedName>
        <fullName evidence="9">PDZ domain-containing protein</fullName>
    </recommendedName>
</protein>
<keyword evidence="11" id="KW-1185">Reference proteome</keyword>
<feature type="transmembrane region" description="Helical" evidence="8">
    <location>
        <begin position="1159"/>
        <end position="1180"/>
    </location>
</feature>
<comment type="subcellular location">
    <subcellularLocation>
        <location evidence="1">Membrane</location>
    </subcellularLocation>
</comment>
<name>A0ABD3QIL7_9STRA</name>
<dbReference type="SMART" id="SM00228">
    <property type="entry name" value="PDZ"/>
    <property type="match status" value="1"/>
</dbReference>
<organism evidence="10 11">
    <name type="scientific">Cyclotella atomus</name>
    <dbReference type="NCBI Taxonomy" id="382360"/>
    <lineage>
        <taxon>Eukaryota</taxon>
        <taxon>Sar</taxon>
        <taxon>Stramenopiles</taxon>
        <taxon>Ochrophyta</taxon>
        <taxon>Bacillariophyta</taxon>
        <taxon>Coscinodiscophyceae</taxon>
        <taxon>Thalassiosirophycidae</taxon>
        <taxon>Stephanodiscales</taxon>
        <taxon>Stephanodiscaceae</taxon>
        <taxon>Cyclotella</taxon>
    </lineage>
</organism>
<dbReference type="Pfam" id="PF00595">
    <property type="entry name" value="PDZ"/>
    <property type="match status" value="1"/>
</dbReference>
<feature type="transmembrane region" description="Helical" evidence="8">
    <location>
        <begin position="1254"/>
        <end position="1277"/>
    </location>
</feature>
<dbReference type="FunFam" id="3.80.10.10:FF:000041">
    <property type="entry name" value="LRR receptor-like serine/threonine-protein kinase ERECTA"/>
    <property type="match status" value="1"/>
</dbReference>
<evidence type="ECO:0000256" key="6">
    <source>
        <dbReference type="ARBA" id="ARBA00023180"/>
    </source>
</evidence>
<evidence type="ECO:0000256" key="5">
    <source>
        <dbReference type="ARBA" id="ARBA00023136"/>
    </source>
</evidence>
<keyword evidence="8" id="KW-0812">Transmembrane</keyword>